<dbReference type="InterPro" id="IPR019734">
    <property type="entry name" value="TPR_rpt"/>
</dbReference>
<name>A0P5R1_9PROT</name>
<evidence type="ECO:0000256" key="1">
    <source>
        <dbReference type="PROSITE-ProRule" id="PRU00339"/>
    </source>
</evidence>
<feature type="signal peptide" evidence="2">
    <location>
        <begin position="1"/>
        <end position="29"/>
    </location>
</feature>
<proteinExistence type="predicted"/>
<dbReference type="Pfam" id="PF13365">
    <property type="entry name" value="Trypsin_2"/>
    <property type="match status" value="1"/>
</dbReference>
<dbReference type="PANTHER" id="PTHR43019">
    <property type="entry name" value="SERINE ENDOPROTEASE DEGS"/>
    <property type="match status" value="1"/>
</dbReference>
<dbReference type="SUPFAM" id="SSF50494">
    <property type="entry name" value="Trypsin-like serine proteases"/>
    <property type="match status" value="1"/>
</dbReference>
<accession>A0P5R1</accession>
<feature type="chain" id="PRO_5002628919" evidence="2">
    <location>
        <begin position="30"/>
        <end position="341"/>
    </location>
</feature>
<dbReference type="InterPro" id="IPR009003">
    <property type="entry name" value="Peptidase_S1_PA"/>
</dbReference>
<dbReference type="OrthoDB" id="8559597at2"/>
<evidence type="ECO:0000313" key="3">
    <source>
        <dbReference type="EMBL" id="EAV46871.1"/>
    </source>
</evidence>
<dbReference type="Gene3D" id="2.40.10.120">
    <property type="match status" value="1"/>
</dbReference>
<dbReference type="PROSITE" id="PS50005">
    <property type="entry name" value="TPR"/>
    <property type="match status" value="1"/>
</dbReference>
<feature type="repeat" description="TPR" evidence="1">
    <location>
        <begin position="267"/>
        <end position="300"/>
    </location>
</feature>
<dbReference type="Proteomes" id="UP000054262">
    <property type="component" value="Unassembled WGS sequence"/>
</dbReference>
<dbReference type="SUPFAM" id="SSF48452">
    <property type="entry name" value="TPR-like"/>
    <property type="match status" value="1"/>
</dbReference>
<evidence type="ECO:0000313" key="4">
    <source>
        <dbReference type="Proteomes" id="UP000054262"/>
    </source>
</evidence>
<dbReference type="PANTHER" id="PTHR43019:SF23">
    <property type="entry name" value="PROTEASE DO-LIKE 5, CHLOROPLASTIC"/>
    <property type="match status" value="1"/>
</dbReference>
<comment type="caution">
    <text evidence="3">The sequence shown here is derived from an EMBL/GenBank/DDBJ whole genome shotgun (WGS) entry which is preliminary data.</text>
</comment>
<dbReference type="Gene3D" id="1.25.40.10">
    <property type="entry name" value="Tetratricopeptide repeat domain"/>
    <property type="match status" value="1"/>
</dbReference>
<reference evidence="3 4" key="1">
    <citation type="submission" date="2006-11" db="EMBL/GenBank/DDBJ databases">
        <authorList>
            <person name="Giovannoni S."/>
            <person name="Vergin K."/>
            <person name="Ferriera S."/>
            <person name="Johnson J."/>
            <person name="Kravitz S."/>
            <person name="Beeson K."/>
            <person name="Sutton G."/>
            <person name="Rogers Y.-H."/>
            <person name="Friedman R."/>
            <person name="Frazier M."/>
            <person name="Venter J.C."/>
        </authorList>
    </citation>
    <scope>NUCLEOTIDE SEQUENCE [LARGE SCALE GENOMIC DNA]</scope>
    <source>
        <strain evidence="3 4">HTCC2181</strain>
    </source>
</reference>
<keyword evidence="2" id="KW-0732">Signal</keyword>
<protein>
    <submittedName>
        <fullName evidence="3">Sel1-like repeat</fullName>
    </submittedName>
</protein>
<evidence type="ECO:0000256" key="2">
    <source>
        <dbReference type="SAM" id="SignalP"/>
    </source>
</evidence>
<organism evidence="3 4">
    <name type="scientific">Methylophilales bacterium HTCC2181</name>
    <dbReference type="NCBI Taxonomy" id="383631"/>
    <lineage>
        <taxon>Bacteria</taxon>
        <taxon>Pseudomonadati</taxon>
        <taxon>Pseudomonadota</taxon>
        <taxon>Betaproteobacteria</taxon>
        <taxon>Nitrosomonadales</taxon>
        <taxon>OM43 clade</taxon>
    </lineage>
</organism>
<keyword evidence="1" id="KW-0802">TPR repeat</keyword>
<dbReference type="EMBL" id="AAUX01000001">
    <property type="protein sequence ID" value="EAV46871.1"/>
    <property type="molecule type" value="Genomic_DNA"/>
</dbReference>
<dbReference type="AlphaFoldDB" id="A0P5R1"/>
<gene>
    <name evidence="3" type="ORF">MB2181_02320</name>
</gene>
<dbReference type="InterPro" id="IPR011990">
    <property type="entry name" value="TPR-like_helical_dom_sf"/>
</dbReference>
<keyword evidence="4" id="KW-1185">Reference proteome</keyword>
<sequence>MIRYHTIMNKFIKFLTFPILFGIHQASFAYPAQAELFGLSESMVHVWVTYGDGVTGTGSGVVIKENHVATDCHVFADSKGVNVVKTFKKYVPIAVYADWKHDLCILQFDDLPLPAVKIGTSKNLQYENKVFALTFPNDSPIPLPSYGKIKGLHPFEDSHIIRTSAAFTVGSSGGALFDLDFNLIGITTFKSPGKRLGYFYALPSEWIMELLNTTPQLDLVSTDAPFWSLPDNEKPFFMQVIMPMQQEDWIKMKDIASAWVDSAESDADAWYFLGLAHFQMDDYAQATSSLQKSFSLNNRHLDSLMQLYEIAKVENDSELSEWTVSNMRKIDPEYVEYILKP</sequence>
<dbReference type="SMART" id="SM00028">
    <property type="entry name" value="TPR"/>
    <property type="match status" value="1"/>
</dbReference>